<gene>
    <name evidence="3" type="ORF">TrRE_jg1420</name>
</gene>
<name>A0A9W6Z9V2_9STRA</name>
<dbReference type="Proteomes" id="UP001165082">
    <property type="component" value="Unassembled WGS sequence"/>
</dbReference>
<evidence type="ECO:0000313" key="4">
    <source>
        <dbReference type="Proteomes" id="UP001165082"/>
    </source>
</evidence>
<protein>
    <submittedName>
        <fullName evidence="3">Uncharacterized protein</fullName>
    </submittedName>
</protein>
<keyword evidence="4" id="KW-1185">Reference proteome</keyword>
<reference evidence="3" key="1">
    <citation type="submission" date="2022-07" db="EMBL/GenBank/DDBJ databases">
        <title>Genome analysis of Parmales, a sister group of diatoms, reveals the evolutionary specialization of diatoms from phago-mixotrophs to photoautotrophs.</title>
        <authorList>
            <person name="Ban H."/>
            <person name="Sato S."/>
            <person name="Yoshikawa S."/>
            <person name="Kazumasa Y."/>
            <person name="Nakamura Y."/>
            <person name="Ichinomiya M."/>
            <person name="Saitoh K."/>
            <person name="Sato N."/>
            <person name="Blanc-Mathieu R."/>
            <person name="Endo H."/>
            <person name="Kuwata A."/>
            <person name="Ogata H."/>
        </authorList>
    </citation>
    <scope>NUCLEOTIDE SEQUENCE</scope>
</reference>
<dbReference type="EMBL" id="BRXZ01000597">
    <property type="protein sequence ID" value="GMH48246.1"/>
    <property type="molecule type" value="Genomic_DNA"/>
</dbReference>
<comment type="caution">
    <text evidence="3">The sequence shown here is derived from an EMBL/GenBank/DDBJ whole genome shotgun (WGS) entry which is preliminary data.</text>
</comment>
<feature type="coiled-coil region" evidence="1">
    <location>
        <begin position="275"/>
        <end position="305"/>
    </location>
</feature>
<dbReference type="OrthoDB" id="201675at2759"/>
<evidence type="ECO:0000313" key="3">
    <source>
        <dbReference type="EMBL" id="GMH48246.1"/>
    </source>
</evidence>
<dbReference type="AlphaFoldDB" id="A0A9W6Z9V2"/>
<accession>A0A9W6Z9V2</accession>
<evidence type="ECO:0000256" key="1">
    <source>
        <dbReference type="SAM" id="Coils"/>
    </source>
</evidence>
<proteinExistence type="predicted"/>
<evidence type="ECO:0000256" key="2">
    <source>
        <dbReference type="SAM" id="MobiDB-lite"/>
    </source>
</evidence>
<organism evidence="3 4">
    <name type="scientific">Triparma retinervis</name>
    <dbReference type="NCBI Taxonomy" id="2557542"/>
    <lineage>
        <taxon>Eukaryota</taxon>
        <taxon>Sar</taxon>
        <taxon>Stramenopiles</taxon>
        <taxon>Ochrophyta</taxon>
        <taxon>Bolidophyceae</taxon>
        <taxon>Parmales</taxon>
        <taxon>Triparmaceae</taxon>
        <taxon>Triparma</taxon>
    </lineage>
</organism>
<sequence length="362" mass="39906">MVISTSNFKHQIDSLNDIMARLSSEKASLESSYNQSTLLVASLSSSNEKLLKESRQSRTGIEKEKRQRQSSVIKLAEVMQQAKASSAEIKKRDSEMAKMGDVISRLVAEKEMLEERVMELNAEMGAMARRPKPSEDSTVNALQEARRGQDEALSIVMKEKEELEAALERERGEREEERRKAEGEHGKVVKEMERSVKEKAAEVLDLKKGLSMSSVKLAEHASVNSRLQKTLSACKASLDSALKNSMASEAASLLAKVGSLSGEVLGAKLANKGLAQEAAIHVEEMQQVSEELREAKKEVRRLGELVEGKDGVIMQERGESGKWKEAVDVMKSRVGKLVERVREVEGETRGKIEEIGGGGKAE</sequence>
<feature type="non-terminal residue" evidence="3">
    <location>
        <position position="362"/>
    </location>
</feature>
<keyword evidence="1" id="KW-0175">Coiled coil</keyword>
<feature type="region of interest" description="Disordered" evidence="2">
    <location>
        <begin position="167"/>
        <end position="187"/>
    </location>
</feature>